<evidence type="ECO:0000313" key="21">
    <source>
        <dbReference type="Ensembl" id="ENSAMXP00000044275.1"/>
    </source>
</evidence>
<evidence type="ECO:0000256" key="18">
    <source>
        <dbReference type="ARBA" id="ARBA00043197"/>
    </source>
</evidence>
<evidence type="ECO:0000256" key="19">
    <source>
        <dbReference type="ARBA" id="ARBA00046889"/>
    </source>
</evidence>
<keyword evidence="9" id="KW-0597">Phosphoprotein</keyword>
<dbReference type="PANTHER" id="PTHR23401:SF2">
    <property type="entry name" value="CYCLIN-DEPENDENT KINASE 5 ACTIVATOR 1"/>
    <property type="match status" value="1"/>
</dbReference>
<dbReference type="GO" id="GO:0007420">
    <property type="term" value="P:brain development"/>
    <property type="evidence" value="ECO:0007669"/>
    <property type="project" value="TreeGrafter"/>
</dbReference>
<evidence type="ECO:0000256" key="17">
    <source>
        <dbReference type="ARBA" id="ARBA00040087"/>
    </source>
</evidence>
<dbReference type="STRING" id="7994.ENSAMXP00000044275"/>
<proteinExistence type="inferred from homology"/>
<dbReference type="SUPFAM" id="SSF47954">
    <property type="entry name" value="Cyclin-like"/>
    <property type="match status" value="1"/>
</dbReference>
<keyword evidence="8" id="KW-0963">Cytoplasm</keyword>
<dbReference type="Ensembl" id="ENSAMXT00000042361.1">
    <property type="protein sequence ID" value="ENSAMXP00000044275.1"/>
    <property type="gene ID" value="ENSAMXG00000034091.1"/>
</dbReference>
<dbReference type="InterPro" id="IPR036915">
    <property type="entry name" value="Cyclin-like_sf"/>
</dbReference>
<evidence type="ECO:0000313" key="22">
    <source>
        <dbReference type="Proteomes" id="UP000018467"/>
    </source>
</evidence>
<feature type="compositionally biased region" description="Basic and acidic residues" evidence="20">
    <location>
        <begin position="7"/>
        <end position="20"/>
    </location>
</feature>
<dbReference type="InParanoid" id="A0A3B1JR05"/>
<reference evidence="22" key="2">
    <citation type="journal article" date="2014" name="Nat. Commun.">
        <title>The cavefish genome reveals candidate genes for eye loss.</title>
        <authorList>
            <person name="McGaugh S.E."/>
            <person name="Gross J.B."/>
            <person name="Aken B."/>
            <person name="Blin M."/>
            <person name="Borowsky R."/>
            <person name="Chalopin D."/>
            <person name="Hinaux H."/>
            <person name="Jeffery W.R."/>
            <person name="Keene A."/>
            <person name="Ma L."/>
            <person name="Minx P."/>
            <person name="Murphy D."/>
            <person name="O'Quin K.E."/>
            <person name="Retaux S."/>
            <person name="Rohner N."/>
            <person name="Searle S.M."/>
            <person name="Stahl B.A."/>
            <person name="Tabin C."/>
            <person name="Volff J.N."/>
            <person name="Yoshizawa M."/>
            <person name="Warren W.C."/>
        </authorList>
    </citation>
    <scope>NUCLEOTIDE SEQUENCE [LARGE SCALE GENOMIC DNA]</scope>
    <source>
        <strain evidence="22">female</strain>
    </source>
</reference>
<evidence type="ECO:0000256" key="7">
    <source>
        <dbReference type="ARBA" id="ARBA00022475"/>
    </source>
</evidence>
<keyword evidence="14" id="KW-0966">Cell projection</keyword>
<keyword evidence="11" id="KW-0090">Biological rhythms</keyword>
<evidence type="ECO:0000256" key="15">
    <source>
        <dbReference type="ARBA" id="ARBA00023288"/>
    </source>
</evidence>
<evidence type="ECO:0000256" key="5">
    <source>
        <dbReference type="ARBA" id="ARBA00004556"/>
    </source>
</evidence>
<protein>
    <recommendedName>
        <fullName evidence="17">Cyclin-dependent kinase 5 activator 1</fullName>
    </recommendedName>
    <alternativeName>
        <fullName evidence="18">Cyclin-dependent kinase 5 regulatory subunit 1</fullName>
    </alternativeName>
</protein>
<evidence type="ECO:0000256" key="1">
    <source>
        <dbReference type="ARBA" id="ARBA00004123"/>
    </source>
</evidence>
<evidence type="ECO:0000256" key="3">
    <source>
        <dbReference type="ARBA" id="ARBA00004484"/>
    </source>
</evidence>
<evidence type="ECO:0000256" key="20">
    <source>
        <dbReference type="SAM" id="MobiDB-lite"/>
    </source>
</evidence>
<dbReference type="GO" id="GO:0048511">
    <property type="term" value="P:rhythmic process"/>
    <property type="evidence" value="ECO:0007669"/>
    <property type="project" value="UniProtKB-KW"/>
</dbReference>
<comment type="similarity">
    <text evidence="6">Belongs to the cyclin-dependent kinase 5 activator family.</text>
</comment>
<name>A0A3B1JR05_ASTMX</name>
<keyword evidence="22" id="KW-1185">Reference proteome</keyword>
<dbReference type="PANTHER" id="PTHR23401">
    <property type="entry name" value="CYCLIN DEPENDANT KINASE-5 ACTIVATOR"/>
    <property type="match status" value="1"/>
</dbReference>
<reference evidence="22" key="1">
    <citation type="submission" date="2013-03" db="EMBL/GenBank/DDBJ databases">
        <authorList>
            <person name="Jeffery W."/>
            <person name="Warren W."/>
            <person name="Wilson R.K."/>
        </authorList>
    </citation>
    <scope>NUCLEOTIDE SEQUENCE</scope>
    <source>
        <strain evidence="22">female</strain>
    </source>
</reference>
<dbReference type="GO" id="GO:0019901">
    <property type="term" value="F:protein kinase binding"/>
    <property type="evidence" value="ECO:0007669"/>
    <property type="project" value="TreeGrafter"/>
</dbReference>
<evidence type="ECO:0000256" key="14">
    <source>
        <dbReference type="ARBA" id="ARBA00023273"/>
    </source>
</evidence>
<dbReference type="Gene3D" id="1.10.472.10">
    <property type="entry name" value="Cyclin-like"/>
    <property type="match status" value="1"/>
</dbReference>
<evidence type="ECO:0000256" key="13">
    <source>
        <dbReference type="ARBA" id="ARBA00023242"/>
    </source>
</evidence>
<comment type="subunit">
    <text evidence="19">Heterodimer composed of a catalytic subunit CDK5 and a regulatory subunit CDK5R1 (p25) and macromolecular complex composed of at least CDK5, CDK5R1 (p35) and CDK5RAP1 or CDK5RAP2 or CDK5RAP3. Only the heterodimer shows kinase activity. Interacts with EPHA4 and NGEF; may mediate the activation of NGEF by EPHA4. Interacts with RASGRF2. The complex p35/CDK5 interacts with CLOCK.</text>
</comment>
<keyword evidence="10" id="KW-0832">Ubl conjugation</keyword>
<keyword evidence="15" id="KW-0449">Lipoprotein</keyword>
<dbReference type="GO" id="GO:0005634">
    <property type="term" value="C:nucleus"/>
    <property type="evidence" value="ECO:0007669"/>
    <property type="project" value="UniProtKB-SubCell"/>
</dbReference>
<dbReference type="GO" id="GO:0048471">
    <property type="term" value="C:perinuclear region of cytoplasm"/>
    <property type="evidence" value="ECO:0007669"/>
    <property type="project" value="UniProtKB-SubCell"/>
</dbReference>
<comment type="subcellular location">
    <subcellularLocation>
        <location evidence="2">Cell membrane</location>
        <topology evidence="2">Lipid-anchor</topology>
    </subcellularLocation>
    <subcellularLocation>
        <location evidence="4">Cell projection</location>
        <location evidence="4">Neuron projection</location>
    </subcellularLocation>
    <subcellularLocation>
        <location evidence="5">Cytoplasm</location>
        <location evidence="5">Perinuclear region</location>
    </subcellularLocation>
    <subcellularLocation>
        <location evidence="1">Nucleus</location>
    </subcellularLocation>
    <subcellularLocation>
        <location evidence="3">Perikaryon</location>
    </subcellularLocation>
</comment>
<dbReference type="GO" id="GO:0061575">
    <property type="term" value="F:cyclin-dependent protein serine/threonine kinase activator activity"/>
    <property type="evidence" value="ECO:0007669"/>
    <property type="project" value="InterPro"/>
</dbReference>
<evidence type="ECO:0000256" key="4">
    <source>
        <dbReference type="ARBA" id="ARBA00004487"/>
    </source>
</evidence>
<accession>A0A3B1JR05</accession>
<dbReference type="GO" id="GO:0007411">
    <property type="term" value="P:axon guidance"/>
    <property type="evidence" value="ECO:0007669"/>
    <property type="project" value="TreeGrafter"/>
</dbReference>
<dbReference type="GO" id="GO:0030426">
    <property type="term" value="C:growth cone"/>
    <property type="evidence" value="ECO:0007669"/>
    <property type="project" value="TreeGrafter"/>
</dbReference>
<evidence type="ECO:0000256" key="2">
    <source>
        <dbReference type="ARBA" id="ARBA00004193"/>
    </source>
</evidence>
<keyword evidence="12" id="KW-0472">Membrane</keyword>
<dbReference type="GO" id="GO:0043204">
    <property type="term" value="C:perikaryon"/>
    <property type="evidence" value="ECO:0007669"/>
    <property type="project" value="UniProtKB-SubCell"/>
</dbReference>
<evidence type="ECO:0000256" key="9">
    <source>
        <dbReference type="ARBA" id="ARBA00022553"/>
    </source>
</evidence>
<dbReference type="InterPro" id="IPR004944">
    <property type="entry name" value="CDK5_activator"/>
</dbReference>
<dbReference type="Proteomes" id="UP000018467">
    <property type="component" value="Unassembled WGS sequence"/>
</dbReference>
<dbReference type="OrthoDB" id="8843519at2759"/>
<evidence type="ECO:0000256" key="10">
    <source>
        <dbReference type="ARBA" id="ARBA00022843"/>
    </source>
</evidence>
<evidence type="ECO:0000256" key="11">
    <source>
        <dbReference type="ARBA" id="ARBA00023108"/>
    </source>
</evidence>
<sequence length="210" mass="23983">MATSLEHVQHVFRGEEEKKTQGKKRPRSQQTHDPAAPEEPAAKRRKIFTVALTHRMSIRNAFCPRLLCLVGEFLCRRCRLIKGLSPNVPPLWVHKVDMALTVARAQQESFICSGAVVFLYMLCRDTVSAEVASVEELRAVLLTCLYVSCSYIGPEVGYPARHFIREVNRQAFWKRTLNITTRMSQKMLQINISPSVFSQVISDLKNRTDH</sequence>
<dbReference type="AlphaFoldDB" id="A0A3B1JR05"/>
<evidence type="ECO:0000256" key="16">
    <source>
        <dbReference type="ARBA" id="ARBA00037486"/>
    </source>
</evidence>
<keyword evidence="7" id="KW-1003">Cell membrane</keyword>
<dbReference type="GeneTree" id="ENSGT00390000008812"/>
<dbReference type="GO" id="GO:0016533">
    <property type="term" value="C:protein kinase 5 complex"/>
    <property type="evidence" value="ECO:0007669"/>
    <property type="project" value="InterPro"/>
</dbReference>
<reference evidence="21" key="3">
    <citation type="submission" date="2025-08" db="UniProtKB">
        <authorList>
            <consortium name="Ensembl"/>
        </authorList>
    </citation>
    <scope>IDENTIFICATION</scope>
</reference>
<reference evidence="21" key="4">
    <citation type="submission" date="2025-09" db="UniProtKB">
        <authorList>
            <consortium name="Ensembl"/>
        </authorList>
    </citation>
    <scope>IDENTIFICATION</scope>
</reference>
<organism evidence="21 22">
    <name type="scientific">Astyanax mexicanus</name>
    <name type="common">Blind cave fish</name>
    <name type="synonym">Astyanax fasciatus mexicanus</name>
    <dbReference type="NCBI Taxonomy" id="7994"/>
    <lineage>
        <taxon>Eukaryota</taxon>
        <taxon>Metazoa</taxon>
        <taxon>Chordata</taxon>
        <taxon>Craniata</taxon>
        <taxon>Vertebrata</taxon>
        <taxon>Euteleostomi</taxon>
        <taxon>Actinopterygii</taxon>
        <taxon>Neopterygii</taxon>
        <taxon>Teleostei</taxon>
        <taxon>Ostariophysi</taxon>
        <taxon>Characiformes</taxon>
        <taxon>Characoidei</taxon>
        <taxon>Acestrorhamphidae</taxon>
        <taxon>Acestrorhamphinae</taxon>
        <taxon>Astyanax</taxon>
    </lineage>
</organism>
<evidence type="ECO:0000256" key="8">
    <source>
        <dbReference type="ARBA" id="ARBA00022490"/>
    </source>
</evidence>
<dbReference type="Bgee" id="ENSAMXG00000034091">
    <property type="expression patterns" value="Expressed in testis and 5 other cell types or tissues"/>
</dbReference>
<dbReference type="GO" id="GO:0005886">
    <property type="term" value="C:plasma membrane"/>
    <property type="evidence" value="ECO:0007669"/>
    <property type="project" value="UniProtKB-SubCell"/>
</dbReference>
<dbReference type="Pfam" id="PF03261">
    <property type="entry name" value="CDK5_activator"/>
    <property type="match status" value="1"/>
</dbReference>
<keyword evidence="13" id="KW-0539">Nucleus</keyword>
<evidence type="ECO:0000256" key="12">
    <source>
        <dbReference type="ARBA" id="ARBA00023136"/>
    </source>
</evidence>
<evidence type="ECO:0000256" key="6">
    <source>
        <dbReference type="ARBA" id="ARBA00010175"/>
    </source>
</evidence>
<comment type="function">
    <text evidence="16">p35 is a neuron specific activator of CDK5. The complex p35/CDK5 is required for neurite outgrowth and cortical lamination. Involved in dendritic spine morphogenesis by mediating the EFNA1-EPHA4 signaling. Activator of TPKII. The complex p35/CDK5 participates in the regulation of the circadian clock by modulating the function of CLOCK protein: phosphorylates CLOCK at 'Thr-451' and 'Thr-461' and regulates the transcriptional activity of the CLOCK-BMAL1 heterodimer in association with altered stability and subcellular distribution.</text>
</comment>
<feature type="region of interest" description="Disordered" evidence="20">
    <location>
        <begin position="1"/>
        <end position="41"/>
    </location>
</feature>